<dbReference type="EMBL" id="KR029602">
    <property type="protein sequence ID" value="AKH48251.1"/>
    <property type="molecule type" value="Genomic_DNA"/>
</dbReference>
<proteinExistence type="predicted"/>
<name>A0A0F7LAQ1_9VIRU</name>
<reference evidence="1" key="2">
    <citation type="submission" date="2015-03" db="EMBL/GenBank/DDBJ databases">
        <authorList>
            <person name="Chow C.-E.T."/>
            <person name="Winget D.M."/>
            <person name="White R.A.III."/>
            <person name="Hallam S.J."/>
            <person name="Suttle C.A."/>
        </authorList>
    </citation>
    <scope>NUCLEOTIDE SEQUENCE</scope>
    <source>
        <strain evidence="1">Oxic1_7</strain>
    </source>
</reference>
<reference evidence="1" key="1">
    <citation type="journal article" date="2015" name="Front. Microbiol.">
        <title>Combining genomic sequencing methods to explore viral diversity and reveal potential virus-host interactions.</title>
        <authorList>
            <person name="Chow C.E."/>
            <person name="Winget D.M."/>
            <person name="White R.A.III."/>
            <person name="Hallam S.J."/>
            <person name="Suttle C.A."/>
        </authorList>
    </citation>
    <scope>NUCLEOTIDE SEQUENCE</scope>
    <source>
        <strain evidence="1">Oxic1_7</strain>
    </source>
</reference>
<evidence type="ECO:0000313" key="1">
    <source>
        <dbReference type="EMBL" id="AKH48251.1"/>
    </source>
</evidence>
<protein>
    <submittedName>
        <fullName evidence="1">Uncharacterized protein</fullName>
    </submittedName>
</protein>
<sequence length="49" mass="5361">MIRYIFLMCGANDFMTSVLSKSLKVCISSSVGMIGFSSVSLYSLMSKNL</sequence>
<organism evidence="1">
    <name type="scientific">uncultured marine virus</name>
    <dbReference type="NCBI Taxonomy" id="186617"/>
    <lineage>
        <taxon>Viruses</taxon>
        <taxon>environmental samples</taxon>
    </lineage>
</organism>
<accession>A0A0F7LAQ1</accession>